<dbReference type="RefSeq" id="WP_314802744.1">
    <property type="nucleotide sequence ID" value="NZ_CP130319.1"/>
</dbReference>
<evidence type="ECO:0000313" key="3">
    <source>
        <dbReference type="EMBL" id="WNR45746.1"/>
    </source>
</evidence>
<dbReference type="AlphaFoldDB" id="A0AA96LSI1"/>
<feature type="domain" description="Glycosyltransferase 2-like" evidence="2">
    <location>
        <begin position="127"/>
        <end position="248"/>
    </location>
</feature>
<organism evidence="3 4">
    <name type="scientific">Paenibacillus roseopurpureus</name>
    <dbReference type="NCBI Taxonomy" id="2918901"/>
    <lineage>
        <taxon>Bacteria</taxon>
        <taxon>Bacillati</taxon>
        <taxon>Bacillota</taxon>
        <taxon>Bacilli</taxon>
        <taxon>Bacillales</taxon>
        <taxon>Paenibacillaceae</taxon>
        <taxon>Paenibacillus</taxon>
    </lineage>
</organism>
<dbReference type="Proteomes" id="UP001304650">
    <property type="component" value="Chromosome"/>
</dbReference>
<dbReference type="CDD" id="cd00761">
    <property type="entry name" value="Glyco_tranf_GTA_type"/>
    <property type="match status" value="1"/>
</dbReference>
<dbReference type="EMBL" id="CP130319">
    <property type="protein sequence ID" value="WNR45746.1"/>
    <property type="molecule type" value="Genomic_DNA"/>
</dbReference>
<feature type="compositionally biased region" description="Basic residues" evidence="1">
    <location>
        <begin position="1"/>
        <end position="20"/>
    </location>
</feature>
<proteinExistence type="predicted"/>
<feature type="region of interest" description="Disordered" evidence="1">
    <location>
        <begin position="1"/>
        <end position="22"/>
    </location>
</feature>
<evidence type="ECO:0000259" key="2">
    <source>
        <dbReference type="Pfam" id="PF00535"/>
    </source>
</evidence>
<keyword evidence="4" id="KW-1185">Reference proteome</keyword>
<protein>
    <submittedName>
        <fullName evidence="3">Glycosyltransferase</fullName>
    </submittedName>
</protein>
<reference evidence="3" key="1">
    <citation type="submission" date="2022-02" db="EMBL/GenBank/DDBJ databases">
        <title>Paenibacillus sp. MBLB1832 Whole Genome Shotgun Sequencing.</title>
        <authorList>
            <person name="Hwang C.Y."/>
            <person name="Cho E.-S."/>
            <person name="Seo M.-J."/>
        </authorList>
    </citation>
    <scope>NUCLEOTIDE SEQUENCE</scope>
    <source>
        <strain evidence="3">MBLB1832</strain>
    </source>
</reference>
<gene>
    <name evidence="3" type="ORF">MJB10_06495</name>
</gene>
<evidence type="ECO:0000313" key="4">
    <source>
        <dbReference type="Proteomes" id="UP001304650"/>
    </source>
</evidence>
<dbReference type="KEGG" id="proo:MJB10_06495"/>
<dbReference type="InterPro" id="IPR001173">
    <property type="entry name" value="Glyco_trans_2-like"/>
</dbReference>
<accession>A0AA96LSI1</accession>
<dbReference type="InterPro" id="IPR029044">
    <property type="entry name" value="Nucleotide-diphossugar_trans"/>
</dbReference>
<name>A0AA96LSI1_9BACL</name>
<sequence length="367" mass="40542">MKSKSKKPSKKQAPIKRKSKRGELMTSAATTLLKRDSTLTRSQHFWRSKGLQAGTSYATTLRASQRVFQNKVLSDAWVKWYKTQPRLAELPNYVEASKGFISGVSKVLKKEPPNWVLLPTKRTVGAIVTVSNAEGTIVQVLEQLQRLALEELIVIVHGSTDRTLERVRANAKGQVVLYRDFIGQDVGRAIGTKRSKSDILLFLEGNQIVAAEKLIPFIQDIEKGSDIALNNVTPYTPPFSQWDTNTVMKHFLNVSLNRTDLYVNSLADVPHAISRKALQIVDQSELMVSPKAHTHAVLAGLRITAPTSVKPAAASTSSKGVKNEASREGIRSGIGDHVEALQMAMQAKGGRIDFLDIIRNREVIEGE</sequence>
<dbReference type="SUPFAM" id="SSF53448">
    <property type="entry name" value="Nucleotide-diphospho-sugar transferases"/>
    <property type="match status" value="1"/>
</dbReference>
<dbReference type="Pfam" id="PF00535">
    <property type="entry name" value="Glycos_transf_2"/>
    <property type="match status" value="1"/>
</dbReference>
<dbReference type="Gene3D" id="3.90.550.10">
    <property type="entry name" value="Spore Coat Polysaccharide Biosynthesis Protein SpsA, Chain A"/>
    <property type="match status" value="1"/>
</dbReference>
<evidence type="ECO:0000256" key="1">
    <source>
        <dbReference type="SAM" id="MobiDB-lite"/>
    </source>
</evidence>